<evidence type="ECO:0000256" key="4">
    <source>
        <dbReference type="SAM" id="MobiDB-lite"/>
    </source>
</evidence>
<dbReference type="CDD" id="cd03137">
    <property type="entry name" value="GATase1_AraC_1"/>
    <property type="match status" value="1"/>
</dbReference>
<dbReference type="InterPro" id="IPR002818">
    <property type="entry name" value="DJ-1/PfpI"/>
</dbReference>
<reference evidence="6 7" key="1">
    <citation type="journal article" date="2019" name="Int. J. Syst. Evol. Microbiol.">
        <title>The Global Catalogue of Microorganisms (GCM) 10K type strain sequencing project: providing services to taxonomists for standard genome sequencing and annotation.</title>
        <authorList>
            <consortium name="The Broad Institute Genomics Platform"/>
            <consortium name="The Broad Institute Genome Sequencing Center for Infectious Disease"/>
            <person name="Wu L."/>
            <person name="Ma J."/>
        </authorList>
    </citation>
    <scope>NUCLEOTIDE SEQUENCE [LARGE SCALE GENOMIC DNA]</scope>
    <source>
        <strain evidence="6 7">JCM 13316</strain>
    </source>
</reference>
<keyword evidence="1" id="KW-0805">Transcription regulation</keyword>
<evidence type="ECO:0000259" key="5">
    <source>
        <dbReference type="PROSITE" id="PS01124"/>
    </source>
</evidence>
<dbReference type="Pfam" id="PF01965">
    <property type="entry name" value="DJ-1_PfpI"/>
    <property type="match status" value="1"/>
</dbReference>
<dbReference type="InterPro" id="IPR018062">
    <property type="entry name" value="HTH_AraC-typ_CS"/>
</dbReference>
<dbReference type="SMART" id="SM00342">
    <property type="entry name" value="HTH_ARAC"/>
    <property type="match status" value="1"/>
</dbReference>
<dbReference type="Gene3D" id="1.10.10.60">
    <property type="entry name" value="Homeodomain-like"/>
    <property type="match status" value="1"/>
</dbReference>
<evidence type="ECO:0000256" key="2">
    <source>
        <dbReference type="ARBA" id="ARBA00023125"/>
    </source>
</evidence>
<gene>
    <name evidence="6" type="ORF">GCM10009688_19290</name>
</gene>
<comment type="caution">
    <text evidence="6">The sequence shown here is derived from an EMBL/GenBank/DDBJ whole genome shotgun (WGS) entry which is preliminary data.</text>
</comment>
<dbReference type="InterPro" id="IPR018060">
    <property type="entry name" value="HTH_AraC"/>
</dbReference>
<evidence type="ECO:0000256" key="3">
    <source>
        <dbReference type="ARBA" id="ARBA00023163"/>
    </source>
</evidence>
<dbReference type="PROSITE" id="PS01124">
    <property type="entry name" value="HTH_ARAC_FAMILY_2"/>
    <property type="match status" value="1"/>
</dbReference>
<evidence type="ECO:0000313" key="7">
    <source>
        <dbReference type="Proteomes" id="UP001500784"/>
    </source>
</evidence>
<dbReference type="Pfam" id="PF12833">
    <property type="entry name" value="HTH_18"/>
    <property type="match status" value="1"/>
</dbReference>
<keyword evidence="3" id="KW-0804">Transcription</keyword>
<dbReference type="SUPFAM" id="SSF52317">
    <property type="entry name" value="Class I glutamine amidotransferase-like"/>
    <property type="match status" value="1"/>
</dbReference>
<dbReference type="EMBL" id="BAAALV010000002">
    <property type="protein sequence ID" value="GAA1914503.1"/>
    <property type="molecule type" value="Genomic_DNA"/>
</dbReference>
<dbReference type="PANTHER" id="PTHR43130:SF3">
    <property type="entry name" value="HTH-TYPE TRANSCRIPTIONAL REGULATOR RV1931C"/>
    <property type="match status" value="1"/>
</dbReference>
<dbReference type="Proteomes" id="UP001500784">
    <property type="component" value="Unassembled WGS sequence"/>
</dbReference>
<protein>
    <submittedName>
        <fullName evidence="6">Helix-turn-helix domain-containing protein</fullName>
    </submittedName>
</protein>
<dbReference type="InterPro" id="IPR009057">
    <property type="entry name" value="Homeodomain-like_sf"/>
</dbReference>
<dbReference type="InterPro" id="IPR052158">
    <property type="entry name" value="INH-QAR"/>
</dbReference>
<keyword evidence="2" id="KW-0238">DNA-binding</keyword>
<name>A0ABN2P7D1_9MICC</name>
<organism evidence="6 7">
    <name type="scientific">Arthrobacter gandavensis</name>
    <dbReference type="NCBI Taxonomy" id="169960"/>
    <lineage>
        <taxon>Bacteria</taxon>
        <taxon>Bacillati</taxon>
        <taxon>Actinomycetota</taxon>
        <taxon>Actinomycetes</taxon>
        <taxon>Micrococcales</taxon>
        <taxon>Micrococcaceae</taxon>
        <taxon>Arthrobacter</taxon>
    </lineage>
</organism>
<keyword evidence="7" id="KW-1185">Reference proteome</keyword>
<feature type="domain" description="HTH araC/xylS-type" evidence="5">
    <location>
        <begin position="219"/>
        <end position="317"/>
    </location>
</feature>
<evidence type="ECO:0000256" key="1">
    <source>
        <dbReference type="ARBA" id="ARBA00023015"/>
    </source>
</evidence>
<sequence length="362" mass="38873">MLKSVALIVLEDTGPFELGLVAEIFGVDRSSRGTGVPRFDFRMATHVPGPVRTSAGYSIHVENGLEAAADADLVIMAPYGHWPNGPEPVPAAVLEALRNAHERSAWVMSVCTGAFALAEAGILDGRKAATHWRNSALLAKLYPSVEVNEDVLYVQDGNIISSAGTAAGIDASLHLVRQELGAKTAAAIARDMVVPPHRDGGQAQYITRPLSVSGGDTLEDILVWIAANLDQEHSVSALAARAHMSERTFARRFKAETGTTPGSWINGQRVLKAQELLEDTGMSIDEVSRAVGFGQAVLLRHHFNRAVGISPAAYRRVFRGRADRPAWAQQGYPVHPRAPRAATGQRPRPGEQPAGYLHLNQG</sequence>
<accession>A0ABN2P7D1</accession>
<dbReference type="PANTHER" id="PTHR43130">
    <property type="entry name" value="ARAC-FAMILY TRANSCRIPTIONAL REGULATOR"/>
    <property type="match status" value="1"/>
</dbReference>
<evidence type="ECO:0000313" key="6">
    <source>
        <dbReference type="EMBL" id="GAA1914503.1"/>
    </source>
</evidence>
<dbReference type="Gene3D" id="3.40.50.880">
    <property type="match status" value="1"/>
</dbReference>
<dbReference type="InterPro" id="IPR029062">
    <property type="entry name" value="Class_I_gatase-like"/>
</dbReference>
<dbReference type="PROSITE" id="PS00041">
    <property type="entry name" value="HTH_ARAC_FAMILY_1"/>
    <property type="match status" value="1"/>
</dbReference>
<proteinExistence type="predicted"/>
<dbReference type="SUPFAM" id="SSF46689">
    <property type="entry name" value="Homeodomain-like"/>
    <property type="match status" value="2"/>
</dbReference>
<feature type="region of interest" description="Disordered" evidence="4">
    <location>
        <begin position="328"/>
        <end position="362"/>
    </location>
</feature>
<dbReference type="RefSeq" id="WP_152226956.1">
    <property type="nucleotide sequence ID" value="NZ_BAAALV010000002.1"/>
</dbReference>